<evidence type="ECO:0000256" key="1">
    <source>
        <dbReference type="SAM" id="MobiDB-lite"/>
    </source>
</evidence>
<dbReference type="RefSeq" id="WP_153026250.1">
    <property type="nucleotide sequence ID" value="NZ_WIAO01000020.1"/>
</dbReference>
<accession>A0A6L5GBQ5</accession>
<proteinExistence type="predicted"/>
<organism evidence="2 3">
    <name type="scientific">Glycomyces albidus</name>
    <dbReference type="NCBI Taxonomy" id="2656774"/>
    <lineage>
        <taxon>Bacteria</taxon>
        <taxon>Bacillati</taxon>
        <taxon>Actinomycetota</taxon>
        <taxon>Actinomycetes</taxon>
        <taxon>Glycomycetales</taxon>
        <taxon>Glycomycetaceae</taxon>
        <taxon>Glycomyces</taxon>
    </lineage>
</organism>
<reference evidence="2 3" key="1">
    <citation type="submission" date="2019-10" db="EMBL/GenBank/DDBJ databases">
        <title>Glycomyces albidus sp. nov., a novel actinomycete isolated from rhizosphere soil of wheat (Triticum aestivum L.).</title>
        <authorList>
            <person name="Qian L."/>
        </authorList>
    </citation>
    <scope>NUCLEOTIDE SEQUENCE [LARGE SCALE GENOMIC DNA]</scope>
    <source>
        <strain evidence="2 3">NEAU-7082</strain>
    </source>
</reference>
<dbReference type="Proteomes" id="UP000477750">
    <property type="component" value="Unassembled WGS sequence"/>
</dbReference>
<dbReference type="EMBL" id="WIAO01000020">
    <property type="protein sequence ID" value="MQM27105.1"/>
    <property type="molecule type" value="Genomic_DNA"/>
</dbReference>
<name>A0A6L5GBQ5_9ACTN</name>
<dbReference type="SUPFAM" id="SSF82185">
    <property type="entry name" value="Histone H3 K4-specific methyltransferase SET7/9 N-terminal domain"/>
    <property type="match status" value="1"/>
</dbReference>
<comment type="caution">
    <text evidence="2">The sequence shown here is derived from an EMBL/GenBank/DDBJ whole genome shotgun (WGS) entry which is preliminary data.</text>
</comment>
<keyword evidence="3" id="KW-1185">Reference proteome</keyword>
<sequence>MGQEELTDTSAMPRVPDDDLDMDADQRVSYEGRRFTGIGFEDNRDGGRDEIAYRDGYQHGPARTLAADGTVLAEDWYCKAIRHGISREFKADGSLLSAVGYDGGTVVWRVSFNGDRITEQWSLPADAPELESIAKTRSVYGLPLIPGPAAAADLTAH</sequence>
<dbReference type="AlphaFoldDB" id="A0A6L5GBQ5"/>
<feature type="region of interest" description="Disordered" evidence="1">
    <location>
        <begin position="1"/>
        <end position="23"/>
    </location>
</feature>
<evidence type="ECO:0000313" key="2">
    <source>
        <dbReference type="EMBL" id="MQM27105.1"/>
    </source>
</evidence>
<protein>
    <submittedName>
        <fullName evidence="2">Uncharacterized protein</fullName>
    </submittedName>
</protein>
<gene>
    <name evidence="2" type="ORF">GFD30_16205</name>
</gene>
<evidence type="ECO:0000313" key="3">
    <source>
        <dbReference type="Proteomes" id="UP000477750"/>
    </source>
</evidence>